<dbReference type="GO" id="GO:0071006">
    <property type="term" value="C:U2-type catalytic step 1 spliceosome"/>
    <property type="evidence" value="ECO:0007669"/>
    <property type="project" value="TreeGrafter"/>
</dbReference>
<dbReference type="PANTHER" id="PTHR12111">
    <property type="entry name" value="SPLICING FACTOR YJU2"/>
    <property type="match status" value="1"/>
</dbReference>
<organism evidence="2 3">
    <name type="scientific">Colocasia esculenta</name>
    <name type="common">Wild taro</name>
    <name type="synonym">Arum esculentum</name>
    <dbReference type="NCBI Taxonomy" id="4460"/>
    <lineage>
        <taxon>Eukaryota</taxon>
        <taxon>Viridiplantae</taxon>
        <taxon>Streptophyta</taxon>
        <taxon>Embryophyta</taxon>
        <taxon>Tracheophyta</taxon>
        <taxon>Spermatophyta</taxon>
        <taxon>Magnoliopsida</taxon>
        <taxon>Liliopsida</taxon>
        <taxon>Araceae</taxon>
        <taxon>Aroideae</taxon>
        <taxon>Colocasieae</taxon>
        <taxon>Colocasia</taxon>
    </lineage>
</organism>
<dbReference type="OrthoDB" id="674963at2759"/>
<proteinExistence type="predicted"/>
<reference evidence="2" key="1">
    <citation type="submission" date="2017-07" db="EMBL/GenBank/DDBJ databases">
        <title>Taro Niue Genome Assembly and Annotation.</title>
        <authorList>
            <person name="Atibalentja N."/>
            <person name="Keating K."/>
            <person name="Fields C.J."/>
        </authorList>
    </citation>
    <scope>NUCLEOTIDE SEQUENCE</scope>
    <source>
        <strain evidence="2">Niue_2</strain>
        <tissue evidence="2">Leaf</tissue>
    </source>
</reference>
<dbReference type="InterPro" id="IPR007590">
    <property type="entry name" value="Saf4/Yju2"/>
</dbReference>
<gene>
    <name evidence="2" type="ORF">Taro_025854</name>
</gene>
<evidence type="ECO:0000256" key="1">
    <source>
        <dbReference type="SAM" id="MobiDB-lite"/>
    </source>
</evidence>
<dbReference type="EMBL" id="NMUH01001531">
    <property type="protein sequence ID" value="MQL93206.1"/>
    <property type="molecule type" value="Genomic_DNA"/>
</dbReference>
<dbReference type="AlphaFoldDB" id="A0A843VDE4"/>
<dbReference type="Proteomes" id="UP000652761">
    <property type="component" value="Unassembled WGS sequence"/>
</dbReference>
<protein>
    <submittedName>
        <fullName evidence="2">Uncharacterized protein</fullName>
    </submittedName>
</protein>
<sequence>MLPLSIRCNTCGTYIYKGTKFNSRKEDAVGEYSGSTSNVQDDPRSSPLRQIPKIMTMLWNLEHLATLNHGLKRKRTKQEVEEMGDAMKSVENRAMDSKMDMGMLAALEESRDATVSSDLMLEALRCSTVAELAQWQTLPLAKGACGIVGLSRPRKEALFLSRKLMPCLTRD</sequence>
<feature type="region of interest" description="Disordered" evidence="1">
    <location>
        <begin position="27"/>
        <end position="47"/>
    </location>
</feature>
<keyword evidence="3" id="KW-1185">Reference proteome</keyword>
<comment type="caution">
    <text evidence="2">The sequence shown here is derived from an EMBL/GenBank/DDBJ whole genome shotgun (WGS) entry which is preliminary data.</text>
</comment>
<evidence type="ECO:0000313" key="3">
    <source>
        <dbReference type="Proteomes" id="UP000652761"/>
    </source>
</evidence>
<dbReference type="Pfam" id="PF04502">
    <property type="entry name" value="Saf4_Yju2"/>
    <property type="match status" value="2"/>
</dbReference>
<name>A0A843VDE4_COLES</name>
<accession>A0A843VDE4</accession>
<dbReference type="GO" id="GO:0000398">
    <property type="term" value="P:mRNA splicing, via spliceosome"/>
    <property type="evidence" value="ECO:0007669"/>
    <property type="project" value="InterPro"/>
</dbReference>
<evidence type="ECO:0000313" key="2">
    <source>
        <dbReference type="EMBL" id="MQL93206.1"/>
    </source>
</evidence>
<dbReference type="PANTHER" id="PTHR12111:SF1">
    <property type="entry name" value="SPLICING FACTOR YJU2"/>
    <property type="match status" value="1"/>
</dbReference>